<keyword evidence="5 8" id="KW-0067">ATP-binding</keyword>
<dbReference type="InterPro" id="IPR003593">
    <property type="entry name" value="AAA+_ATPase"/>
</dbReference>
<evidence type="ECO:0000259" key="7">
    <source>
        <dbReference type="PROSITE" id="PS50893"/>
    </source>
</evidence>
<dbReference type="InterPro" id="IPR027417">
    <property type="entry name" value="P-loop_NTPase"/>
</dbReference>
<evidence type="ECO:0000256" key="6">
    <source>
        <dbReference type="ARBA" id="ARBA00023251"/>
    </source>
</evidence>
<sequence length="328" mass="35106">MTAAGGGNSGFAVETARLGRTFEPRGGRARGGGARTALDGLDLRLPYGEVHGLLGPNGAGKTTLCKILSTVLLPTTGTARVAGHDVVREARAVRRLIGLVFGGERGLYSRLTARQNLHYWAALYRQPAGGRGRADELLERVGLADRADDPVETYSRGMKQRLHLARGLIGDPRVLILDEPTTGMDPVAAHDFRSLVRELRDEGRTVLLTTHDMAEAEAVCDRVSLIDRGRLITTAQPRAIGGWLTRFEHVRAHGVGTALADTVADLPGVARARRDESGSVTFETGEQGAARTVVRHLMDAGVTSITVGPPPLEEVYLHLLGKDRGLAV</sequence>
<dbReference type="GO" id="GO:0046677">
    <property type="term" value="P:response to antibiotic"/>
    <property type="evidence" value="ECO:0007669"/>
    <property type="project" value="UniProtKB-KW"/>
</dbReference>
<dbReference type="GO" id="GO:0005886">
    <property type="term" value="C:plasma membrane"/>
    <property type="evidence" value="ECO:0007669"/>
    <property type="project" value="UniProtKB-SubCell"/>
</dbReference>
<dbReference type="Pfam" id="PF00005">
    <property type="entry name" value="ABC_tran"/>
    <property type="match status" value="1"/>
</dbReference>
<dbReference type="PANTHER" id="PTHR42711:SF5">
    <property type="entry name" value="ABC TRANSPORTER ATP-BINDING PROTEIN NATA"/>
    <property type="match status" value="1"/>
</dbReference>
<evidence type="ECO:0000256" key="2">
    <source>
        <dbReference type="ARBA" id="ARBA00005417"/>
    </source>
</evidence>
<dbReference type="EMBL" id="KF386869">
    <property type="protein sequence ID" value="AGZ94019.1"/>
    <property type="molecule type" value="Genomic_DNA"/>
</dbReference>
<keyword evidence="6" id="KW-0046">Antibiotic resistance</keyword>
<evidence type="ECO:0000256" key="5">
    <source>
        <dbReference type="ARBA" id="ARBA00022840"/>
    </source>
</evidence>
<proteinExistence type="inferred from homology"/>
<dbReference type="GO" id="GO:0005524">
    <property type="term" value="F:ATP binding"/>
    <property type="evidence" value="ECO:0007669"/>
    <property type="project" value="UniProtKB-KW"/>
</dbReference>
<accession>U5YMW2</accession>
<organism evidence="8">
    <name type="scientific">Streptomyces sp. MMG1612</name>
    <dbReference type="NCBI Taxonomy" id="1415547"/>
    <lineage>
        <taxon>Bacteria</taxon>
        <taxon>Bacillati</taxon>
        <taxon>Actinomycetota</taxon>
        <taxon>Actinomycetes</taxon>
        <taxon>Kitasatosporales</taxon>
        <taxon>Streptomycetaceae</taxon>
        <taxon>Streptomyces</taxon>
    </lineage>
</organism>
<reference evidence="8" key="1">
    <citation type="journal article" date="2013" name="Proc. Natl. Acad. Sci. U.S.A.">
        <title>Diversity and abundance of phosphonate biosynthetic genes in nature.</title>
        <authorList>
            <person name="Yu X."/>
            <person name="Doroghazi J.R."/>
            <person name="Janga S.C."/>
            <person name="Zhang J.K."/>
            <person name="Circello B."/>
            <person name="Griffin B.M."/>
            <person name="Labeda D.P."/>
            <person name="Metcalf W.W."/>
        </authorList>
    </citation>
    <scope>NUCLEOTIDE SEQUENCE</scope>
    <source>
        <strain evidence="8">MMG1612</strain>
    </source>
</reference>
<protein>
    <submittedName>
        <fullName evidence="8">ABC transporter ATP-binding protein</fullName>
    </submittedName>
</protein>
<keyword evidence="4" id="KW-0547">Nucleotide-binding</keyword>
<dbReference type="SUPFAM" id="SSF52540">
    <property type="entry name" value="P-loop containing nucleoside triphosphate hydrolases"/>
    <property type="match status" value="1"/>
</dbReference>
<evidence type="ECO:0000256" key="4">
    <source>
        <dbReference type="ARBA" id="ARBA00022741"/>
    </source>
</evidence>
<dbReference type="PROSITE" id="PS50893">
    <property type="entry name" value="ABC_TRANSPORTER_2"/>
    <property type="match status" value="1"/>
</dbReference>
<dbReference type="SMART" id="SM00382">
    <property type="entry name" value="AAA"/>
    <property type="match status" value="1"/>
</dbReference>
<feature type="domain" description="ABC transporter" evidence="7">
    <location>
        <begin position="13"/>
        <end position="253"/>
    </location>
</feature>
<comment type="subcellular location">
    <subcellularLocation>
        <location evidence="1">Cell membrane</location>
        <topology evidence="1">Peripheral membrane protein</topology>
    </subcellularLocation>
</comment>
<evidence type="ECO:0000256" key="1">
    <source>
        <dbReference type="ARBA" id="ARBA00004202"/>
    </source>
</evidence>
<evidence type="ECO:0000256" key="3">
    <source>
        <dbReference type="ARBA" id="ARBA00022448"/>
    </source>
</evidence>
<dbReference type="Gene3D" id="3.40.50.300">
    <property type="entry name" value="P-loop containing nucleotide triphosphate hydrolases"/>
    <property type="match status" value="1"/>
</dbReference>
<dbReference type="CDD" id="cd03230">
    <property type="entry name" value="ABC_DR_subfamily_A"/>
    <property type="match status" value="1"/>
</dbReference>
<name>U5YMW2_9ACTN</name>
<dbReference type="InterPro" id="IPR050763">
    <property type="entry name" value="ABC_transporter_ATP-binding"/>
</dbReference>
<dbReference type="InterPro" id="IPR003439">
    <property type="entry name" value="ABC_transporter-like_ATP-bd"/>
</dbReference>
<dbReference type="AlphaFoldDB" id="U5YMW2"/>
<dbReference type="GO" id="GO:0016887">
    <property type="term" value="F:ATP hydrolysis activity"/>
    <property type="evidence" value="ECO:0007669"/>
    <property type="project" value="InterPro"/>
</dbReference>
<dbReference type="PANTHER" id="PTHR42711">
    <property type="entry name" value="ABC TRANSPORTER ATP-BINDING PROTEIN"/>
    <property type="match status" value="1"/>
</dbReference>
<keyword evidence="3" id="KW-0813">Transport</keyword>
<evidence type="ECO:0000313" key="8">
    <source>
        <dbReference type="EMBL" id="AGZ94019.1"/>
    </source>
</evidence>
<comment type="similarity">
    <text evidence="2">Belongs to the ABC transporter superfamily.</text>
</comment>